<reference evidence="5 6" key="1">
    <citation type="journal article" date="2020" name="Nat. Food">
        <title>A phased Vanilla planifolia genome enables genetic improvement of flavour and production.</title>
        <authorList>
            <person name="Hasing T."/>
            <person name="Tang H."/>
            <person name="Brym M."/>
            <person name="Khazi F."/>
            <person name="Huang T."/>
            <person name="Chambers A.H."/>
        </authorList>
    </citation>
    <scope>NUCLEOTIDE SEQUENCE [LARGE SCALE GENOMIC DNA]</scope>
    <source>
        <tissue evidence="5">Leaf</tissue>
    </source>
</reference>
<evidence type="ECO:0000313" key="5">
    <source>
        <dbReference type="EMBL" id="KAG0450726.1"/>
    </source>
</evidence>
<evidence type="ECO:0000313" key="6">
    <source>
        <dbReference type="Proteomes" id="UP000639772"/>
    </source>
</evidence>
<keyword evidence="2" id="KW-0853">WD repeat</keyword>
<dbReference type="GO" id="GO:0005634">
    <property type="term" value="C:nucleus"/>
    <property type="evidence" value="ECO:0007669"/>
    <property type="project" value="UniProtKB-SubCell"/>
</dbReference>
<comment type="caution">
    <text evidence="5">The sequence shown here is derived from an EMBL/GenBank/DDBJ whole genome shotgun (WGS) entry which is preliminary data.</text>
</comment>
<sequence>MNAARGVGEMNGNSSVLCLLTNSEGTALGEALYLPENVGPPQLQEIVNKLLQNVGASRESIILNVITLVDSSGTWSSRNILIAKE</sequence>
<feature type="domain" description="NLE" evidence="4">
    <location>
        <begin position="16"/>
        <end position="53"/>
    </location>
</feature>
<dbReference type="OrthoDB" id="1714972at2759"/>
<evidence type="ECO:0000259" key="4">
    <source>
        <dbReference type="Pfam" id="PF08154"/>
    </source>
</evidence>
<dbReference type="Proteomes" id="UP000639772">
    <property type="component" value="Unassembled WGS sequence"/>
</dbReference>
<proteinExistence type="predicted"/>
<comment type="subcellular location">
    <subcellularLocation>
        <location evidence="1">Nucleus</location>
    </subcellularLocation>
</comment>
<evidence type="ECO:0000256" key="2">
    <source>
        <dbReference type="ARBA" id="ARBA00022574"/>
    </source>
</evidence>
<accession>A0A835PBQ3</accession>
<dbReference type="AlphaFoldDB" id="A0A835PBQ3"/>
<organism evidence="5 6">
    <name type="scientific">Vanilla planifolia</name>
    <name type="common">Vanilla</name>
    <dbReference type="NCBI Taxonomy" id="51239"/>
    <lineage>
        <taxon>Eukaryota</taxon>
        <taxon>Viridiplantae</taxon>
        <taxon>Streptophyta</taxon>
        <taxon>Embryophyta</taxon>
        <taxon>Tracheophyta</taxon>
        <taxon>Spermatophyta</taxon>
        <taxon>Magnoliopsida</taxon>
        <taxon>Liliopsida</taxon>
        <taxon>Asparagales</taxon>
        <taxon>Orchidaceae</taxon>
        <taxon>Vanilloideae</taxon>
        <taxon>Vanilleae</taxon>
        <taxon>Vanilla</taxon>
    </lineage>
</organism>
<dbReference type="Pfam" id="PF08154">
    <property type="entry name" value="NLE"/>
    <property type="match status" value="1"/>
</dbReference>
<dbReference type="EMBL" id="JADCNM010000094">
    <property type="protein sequence ID" value="KAG0450726.1"/>
    <property type="molecule type" value="Genomic_DNA"/>
</dbReference>
<evidence type="ECO:0000256" key="3">
    <source>
        <dbReference type="ARBA" id="ARBA00022737"/>
    </source>
</evidence>
<name>A0A835PBQ3_VANPL</name>
<dbReference type="InterPro" id="IPR012972">
    <property type="entry name" value="NLE"/>
</dbReference>
<gene>
    <name evidence="5" type="ORF">HPP92_026601</name>
</gene>
<protein>
    <recommendedName>
        <fullName evidence="4">NLE domain-containing protein</fullName>
    </recommendedName>
</protein>
<evidence type="ECO:0000256" key="1">
    <source>
        <dbReference type="ARBA" id="ARBA00004123"/>
    </source>
</evidence>
<keyword evidence="3" id="KW-0677">Repeat</keyword>